<dbReference type="Proteomes" id="UP000278756">
    <property type="component" value="Chromosome 1"/>
</dbReference>
<dbReference type="Gene3D" id="3.40.50.300">
    <property type="entry name" value="P-loop containing nucleotide triphosphate hydrolases"/>
    <property type="match status" value="1"/>
</dbReference>
<comment type="function">
    <text evidence="2">Part of the Type IV secretion system.</text>
</comment>
<dbReference type="PANTHER" id="PTHR30486">
    <property type="entry name" value="TWITCHING MOTILITY PROTEIN PILT"/>
    <property type="match status" value="1"/>
</dbReference>
<feature type="domain" description="Bacterial type II secretion system protein E" evidence="3">
    <location>
        <begin position="18"/>
        <end position="285"/>
    </location>
</feature>
<dbReference type="RefSeq" id="WP_126420305.1">
    <property type="nucleotide sequence ID" value="NZ_AP018827.1"/>
</dbReference>
<proteinExistence type="inferred from homology"/>
<dbReference type="Pfam" id="PF00437">
    <property type="entry name" value="T2SSE"/>
    <property type="match status" value="1"/>
</dbReference>
<dbReference type="PANTHER" id="PTHR30486:SF6">
    <property type="entry name" value="TYPE IV PILUS RETRACTATION ATPASE PILT"/>
    <property type="match status" value="1"/>
</dbReference>
<sequence>MTEALPTEGVYLKAYLAPFRQWLDRAEVTEVMVNRPGEVWVEISGQPHMQRFDAPDIDDGLLNRLAAQIARISHQGINRENPMLAATLPSGERVQIVGPPATRRHWAIAIRRHLMVNRPLEAYDRGPIRAPAYGNPADEQRAARANPVAFLKQAVTERKTILISGGTSSGKTTFLNALLSAVPNEERVILVEDTPEIAVHQPNALGLVAVKGELGEAKVTVNDLLQASLRLRPDRIIVGEIRGAEAVTFLRAINTGHPGSFTTVHANTPQGALEQIALMVMQTGMALSRPETIAYASGLIDVVVQLSKAGGERGISDILLPRNALTSL</sequence>
<dbReference type="InterPro" id="IPR027417">
    <property type="entry name" value="P-loop_NTPase"/>
</dbReference>
<evidence type="ECO:0000259" key="3">
    <source>
        <dbReference type="Pfam" id="PF00437"/>
    </source>
</evidence>
<evidence type="ECO:0000256" key="2">
    <source>
        <dbReference type="RuleBase" id="RU366071"/>
    </source>
</evidence>
<dbReference type="InterPro" id="IPR001482">
    <property type="entry name" value="T2SS/T4SS_dom"/>
</dbReference>
<accession>A0A3G9G083</accession>
<dbReference type="GO" id="GO:0044097">
    <property type="term" value="P:secretion by the type IV secretion system"/>
    <property type="evidence" value="ECO:0007669"/>
    <property type="project" value="InterPro"/>
</dbReference>
<evidence type="ECO:0000313" key="5">
    <source>
        <dbReference type="Proteomes" id="UP000278756"/>
    </source>
</evidence>
<dbReference type="GO" id="GO:0005524">
    <property type="term" value="F:ATP binding"/>
    <property type="evidence" value="ECO:0007669"/>
    <property type="project" value="UniProtKB-UniRule"/>
</dbReference>
<dbReference type="SUPFAM" id="SSF52540">
    <property type="entry name" value="P-loop containing nucleoside triphosphate hydrolases"/>
    <property type="match status" value="1"/>
</dbReference>
<evidence type="ECO:0000256" key="1">
    <source>
        <dbReference type="ARBA" id="ARBA00006611"/>
    </source>
</evidence>
<dbReference type="GO" id="GO:0043684">
    <property type="term" value="C:type IV secretion system complex"/>
    <property type="evidence" value="ECO:0007669"/>
    <property type="project" value="UniProtKB-UniRule"/>
</dbReference>
<dbReference type="NCBIfam" id="TIGR02788">
    <property type="entry name" value="VirB11"/>
    <property type="match status" value="1"/>
</dbReference>
<evidence type="ECO:0000313" key="4">
    <source>
        <dbReference type="EMBL" id="BBF80067.1"/>
    </source>
</evidence>
<dbReference type="AlphaFoldDB" id="A0A3G9G083"/>
<keyword evidence="2" id="KW-0547">Nucleotide-binding</keyword>
<dbReference type="InterPro" id="IPR014155">
    <property type="entry name" value="VirB11"/>
</dbReference>
<protein>
    <recommendedName>
        <fullName evidence="2">Type IV secretion system protein</fullName>
    </recommendedName>
</protein>
<dbReference type="CDD" id="cd01130">
    <property type="entry name" value="VirB11-like_ATPase"/>
    <property type="match status" value="1"/>
</dbReference>
<keyword evidence="2" id="KW-0067">ATP-binding</keyword>
<dbReference type="GO" id="GO:0005737">
    <property type="term" value="C:cytoplasm"/>
    <property type="evidence" value="ECO:0007669"/>
    <property type="project" value="UniProtKB-SubCell"/>
</dbReference>
<comment type="similarity">
    <text evidence="1 2">Belongs to the GSP E family.</text>
</comment>
<dbReference type="GO" id="GO:0016887">
    <property type="term" value="F:ATP hydrolysis activity"/>
    <property type="evidence" value="ECO:0007669"/>
    <property type="project" value="InterPro"/>
</dbReference>
<keyword evidence="2" id="KW-0963">Cytoplasm</keyword>
<reference evidence="5" key="2">
    <citation type="journal article" date="2017" name="Plant Physiol. Biochem.">
        <title>Differential oxidative and antioxidative response of duckweed Lemna minor toward plant growth promoting/inhibiting bacteria.</title>
        <authorList>
            <person name="Ishizawa H."/>
            <person name="Kuroda M."/>
            <person name="Morikawa M."/>
            <person name="Ike M."/>
        </authorList>
    </citation>
    <scope>NUCLEOTIDE SEQUENCE [LARGE SCALE GENOMIC DNA]</scope>
    <source>
        <strain evidence="5">M6</strain>
    </source>
</reference>
<organism evidence="4 5">
    <name type="scientific">Asticcacaulis excentricus</name>
    <dbReference type="NCBI Taxonomy" id="78587"/>
    <lineage>
        <taxon>Bacteria</taxon>
        <taxon>Pseudomonadati</taxon>
        <taxon>Pseudomonadota</taxon>
        <taxon>Alphaproteobacteria</taxon>
        <taxon>Caulobacterales</taxon>
        <taxon>Caulobacteraceae</taxon>
        <taxon>Asticcacaulis</taxon>
    </lineage>
</organism>
<comment type="subcellular location">
    <subcellularLocation>
        <location evidence="2">Cytoplasm</location>
    </subcellularLocation>
</comment>
<dbReference type="Gene3D" id="3.30.450.90">
    <property type="match status" value="1"/>
</dbReference>
<name>A0A3G9G083_9CAUL</name>
<reference evidence="5" key="1">
    <citation type="journal article" date="2017" name="Biotechnol. Biofuels">
        <title>Evaluation of environmental bacterial communities as a factor affecting the growth of duckweed Lemna minor.</title>
        <authorList>
            <person name="Ishizawa H."/>
            <person name="Kuroda M."/>
            <person name="Morikawa M."/>
            <person name="Ike M."/>
        </authorList>
    </citation>
    <scope>NUCLEOTIDE SEQUENCE [LARGE SCALE GENOMIC DNA]</scope>
    <source>
        <strain evidence="5">M6</strain>
    </source>
</reference>
<dbReference type="EMBL" id="AP018827">
    <property type="protein sequence ID" value="BBF80067.1"/>
    <property type="molecule type" value="Genomic_DNA"/>
</dbReference>
<dbReference type="OrthoDB" id="9810761at2"/>
<gene>
    <name evidence="4" type="ORF">EM6_0645</name>
</gene>
<dbReference type="InterPro" id="IPR050921">
    <property type="entry name" value="T4SS_GSP_E_ATPase"/>
</dbReference>